<protein>
    <recommendedName>
        <fullName evidence="4">Oxidoreductase</fullName>
    </recommendedName>
</protein>
<dbReference type="STRING" id="1048205.AB852_11145"/>
<dbReference type="EMBL" id="LFBV01000002">
    <property type="protein sequence ID" value="OKH94741.1"/>
    <property type="molecule type" value="Genomic_DNA"/>
</dbReference>
<gene>
    <name evidence="2" type="ORF">AB852_11145</name>
</gene>
<dbReference type="GO" id="GO:0016491">
    <property type="term" value="F:oxidoreductase activity"/>
    <property type="evidence" value="ECO:0007669"/>
    <property type="project" value="UniProtKB-KW"/>
</dbReference>
<keyword evidence="3" id="KW-1185">Reference proteome</keyword>
<dbReference type="InterPro" id="IPR052228">
    <property type="entry name" value="Sec_Metab_Biosynth_Oxidored"/>
</dbReference>
<sequence length="281" mass="30499">MKTYVITGGTDGIGGAIARTYLDRGQEVVVVGRDTAKGEAWLETARRRDAASRAHFLRADLSLLSETGALLDTLRASFTKVDSLVLCARHFRTTRLVTAEGFENTFAHFYLSRFVLSHGLTGLLDSADAPVIVNVAGPGGAGKIHWNDLQLTRDYDGHTALTQGGRLNDLLGVSYADRRPGTKVRYVLFHPGTVSTGFSGEYTPDTQARIADIRRTAQPVEEAVLPIIRVLDSPPDSALSAFVRDTPLLPQGPAFSVEQARRLRLRTEGILADHATAMKSD</sequence>
<dbReference type="Proteomes" id="UP000186455">
    <property type="component" value="Unassembled WGS sequence"/>
</dbReference>
<dbReference type="PANTHER" id="PTHR47534:SF3">
    <property type="entry name" value="ALCOHOL DEHYDROGENASE-LIKE C-TERMINAL DOMAIN-CONTAINING PROTEIN"/>
    <property type="match status" value="1"/>
</dbReference>
<dbReference type="SUPFAM" id="SSF51735">
    <property type="entry name" value="NAD(P)-binding Rossmann-fold domains"/>
    <property type="match status" value="1"/>
</dbReference>
<accession>A0A1Q4VA62</accession>
<dbReference type="AlphaFoldDB" id="A0A1Q4VA62"/>
<reference evidence="2 3" key="1">
    <citation type="submission" date="2015-06" db="EMBL/GenBank/DDBJ databases">
        <title>Cloning and characterization of the uncialamcin biosynthetic gene cluster.</title>
        <authorList>
            <person name="Yan X."/>
            <person name="Huang T."/>
            <person name="Ge H."/>
            <person name="Shen B."/>
        </authorList>
    </citation>
    <scope>NUCLEOTIDE SEQUENCE [LARGE SCALE GENOMIC DNA]</scope>
    <source>
        <strain evidence="2 3">DCA2648</strain>
    </source>
</reference>
<dbReference type="InterPro" id="IPR036291">
    <property type="entry name" value="NAD(P)-bd_dom_sf"/>
</dbReference>
<keyword evidence="1" id="KW-0560">Oxidoreductase</keyword>
<evidence type="ECO:0000313" key="2">
    <source>
        <dbReference type="EMBL" id="OKH94741.1"/>
    </source>
</evidence>
<evidence type="ECO:0000313" key="3">
    <source>
        <dbReference type="Proteomes" id="UP000186455"/>
    </source>
</evidence>
<name>A0A1Q4VA62_9ACTN</name>
<evidence type="ECO:0008006" key="4">
    <source>
        <dbReference type="Google" id="ProtNLM"/>
    </source>
</evidence>
<proteinExistence type="predicted"/>
<dbReference type="Gene3D" id="3.40.50.720">
    <property type="entry name" value="NAD(P)-binding Rossmann-like Domain"/>
    <property type="match status" value="1"/>
</dbReference>
<evidence type="ECO:0000256" key="1">
    <source>
        <dbReference type="ARBA" id="ARBA00023002"/>
    </source>
</evidence>
<dbReference type="PANTHER" id="PTHR47534">
    <property type="entry name" value="YALI0E05731P"/>
    <property type="match status" value="1"/>
</dbReference>
<dbReference type="Pfam" id="PF00106">
    <property type="entry name" value="adh_short"/>
    <property type="match status" value="1"/>
</dbReference>
<organism evidence="2 3">
    <name type="scientific">Streptomyces uncialis</name>
    <dbReference type="NCBI Taxonomy" id="1048205"/>
    <lineage>
        <taxon>Bacteria</taxon>
        <taxon>Bacillati</taxon>
        <taxon>Actinomycetota</taxon>
        <taxon>Actinomycetes</taxon>
        <taxon>Kitasatosporales</taxon>
        <taxon>Streptomycetaceae</taxon>
        <taxon>Streptomyces</taxon>
    </lineage>
</organism>
<comment type="caution">
    <text evidence="2">The sequence shown here is derived from an EMBL/GenBank/DDBJ whole genome shotgun (WGS) entry which is preliminary data.</text>
</comment>
<dbReference type="InterPro" id="IPR002347">
    <property type="entry name" value="SDR_fam"/>
</dbReference>
<dbReference type="RefSeq" id="WP_073786643.1">
    <property type="nucleotide sequence ID" value="NZ_LFBV01000002.1"/>
</dbReference>